<dbReference type="EMBL" id="LYPB01000076">
    <property type="protein sequence ID" value="OAS16406.1"/>
    <property type="molecule type" value="Genomic_DNA"/>
</dbReference>
<feature type="transmembrane region" description="Helical" evidence="7">
    <location>
        <begin position="108"/>
        <end position="127"/>
    </location>
</feature>
<accession>A0A198A5S4</accession>
<dbReference type="GO" id="GO:0005886">
    <property type="term" value="C:plasma membrane"/>
    <property type="evidence" value="ECO:0007669"/>
    <property type="project" value="UniProtKB-SubCell"/>
</dbReference>
<feature type="transmembrane region" description="Helical" evidence="7">
    <location>
        <begin position="181"/>
        <end position="206"/>
    </location>
</feature>
<keyword evidence="2 7" id="KW-0813">Transport</keyword>
<dbReference type="SUPFAM" id="SSF161098">
    <property type="entry name" value="MetI-like"/>
    <property type="match status" value="1"/>
</dbReference>
<dbReference type="CDD" id="cd06261">
    <property type="entry name" value="TM_PBP2"/>
    <property type="match status" value="1"/>
</dbReference>
<organism evidence="9 10">
    <name type="scientific">Paenibacillus oryzisoli</name>
    <dbReference type="NCBI Taxonomy" id="1850517"/>
    <lineage>
        <taxon>Bacteria</taxon>
        <taxon>Bacillati</taxon>
        <taxon>Bacillota</taxon>
        <taxon>Bacilli</taxon>
        <taxon>Bacillales</taxon>
        <taxon>Paenibacillaceae</taxon>
        <taxon>Paenibacillus</taxon>
    </lineage>
</organism>
<keyword evidence="6 7" id="KW-0472">Membrane</keyword>
<keyword evidence="10" id="KW-1185">Reference proteome</keyword>
<evidence type="ECO:0000313" key="9">
    <source>
        <dbReference type="EMBL" id="OAS16406.1"/>
    </source>
</evidence>
<dbReference type="PANTHER" id="PTHR43744:SF12">
    <property type="entry name" value="ABC TRANSPORTER PERMEASE PROTEIN MG189-RELATED"/>
    <property type="match status" value="1"/>
</dbReference>
<feature type="transmembrane region" description="Helical" evidence="7">
    <location>
        <begin position="243"/>
        <end position="261"/>
    </location>
</feature>
<gene>
    <name evidence="9" type="ORF">A8708_20560</name>
</gene>
<keyword evidence="4 7" id="KW-0812">Transmembrane</keyword>
<dbReference type="STRING" id="1850517.A8708_20560"/>
<comment type="caution">
    <text evidence="9">The sequence shown here is derived from an EMBL/GenBank/DDBJ whole genome shotgun (WGS) entry which is preliminary data.</text>
</comment>
<evidence type="ECO:0000256" key="6">
    <source>
        <dbReference type="ARBA" id="ARBA00023136"/>
    </source>
</evidence>
<evidence type="ECO:0000256" key="2">
    <source>
        <dbReference type="ARBA" id="ARBA00022448"/>
    </source>
</evidence>
<evidence type="ECO:0000313" key="10">
    <source>
        <dbReference type="Proteomes" id="UP000078454"/>
    </source>
</evidence>
<evidence type="ECO:0000256" key="1">
    <source>
        <dbReference type="ARBA" id="ARBA00004651"/>
    </source>
</evidence>
<evidence type="ECO:0000256" key="7">
    <source>
        <dbReference type="RuleBase" id="RU363032"/>
    </source>
</evidence>
<feature type="domain" description="ABC transmembrane type-1" evidence="8">
    <location>
        <begin position="71"/>
        <end position="261"/>
    </location>
</feature>
<dbReference type="PROSITE" id="PS50928">
    <property type="entry name" value="ABC_TM1"/>
    <property type="match status" value="1"/>
</dbReference>
<feature type="transmembrane region" description="Helical" evidence="7">
    <location>
        <begin position="75"/>
        <end position="96"/>
    </location>
</feature>
<feature type="transmembrane region" description="Helical" evidence="7">
    <location>
        <begin position="7"/>
        <end position="28"/>
    </location>
</feature>
<keyword evidence="3" id="KW-1003">Cell membrane</keyword>
<feature type="transmembrane region" description="Helical" evidence="7">
    <location>
        <begin position="139"/>
        <end position="160"/>
    </location>
</feature>
<dbReference type="InterPro" id="IPR000515">
    <property type="entry name" value="MetI-like"/>
</dbReference>
<evidence type="ECO:0000256" key="4">
    <source>
        <dbReference type="ARBA" id="ARBA00022692"/>
    </source>
</evidence>
<evidence type="ECO:0000256" key="5">
    <source>
        <dbReference type="ARBA" id="ARBA00022989"/>
    </source>
</evidence>
<evidence type="ECO:0000256" key="3">
    <source>
        <dbReference type="ARBA" id="ARBA00022475"/>
    </source>
</evidence>
<dbReference type="Gene3D" id="1.10.3720.10">
    <property type="entry name" value="MetI-like"/>
    <property type="match status" value="1"/>
</dbReference>
<dbReference type="RefSeq" id="WP_068667448.1">
    <property type="nucleotide sequence ID" value="NZ_LYPB01000076.1"/>
</dbReference>
<name>A0A198A5S4_9BACL</name>
<dbReference type="AlphaFoldDB" id="A0A198A5S4"/>
<evidence type="ECO:0000259" key="8">
    <source>
        <dbReference type="PROSITE" id="PS50928"/>
    </source>
</evidence>
<keyword evidence="5 7" id="KW-1133">Transmembrane helix</keyword>
<comment type="similarity">
    <text evidence="7">Belongs to the binding-protein-dependent transport system permease family.</text>
</comment>
<dbReference type="Proteomes" id="UP000078454">
    <property type="component" value="Unassembled WGS sequence"/>
</dbReference>
<dbReference type="InterPro" id="IPR035906">
    <property type="entry name" value="MetI-like_sf"/>
</dbReference>
<comment type="subcellular location">
    <subcellularLocation>
        <location evidence="1 7">Cell membrane</location>
        <topology evidence="1 7">Multi-pass membrane protein</topology>
    </subcellularLocation>
</comment>
<dbReference type="GO" id="GO:0055085">
    <property type="term" value="P:transmembrane transport"/>
    <property type="evidence" value="ECO:0007669"/>
    <property type="project" value="InterPro"/>
</dbReference>
<reference evidence="9 10" key="1">
    <citation type="submission" date="2016-05" db="EMBL/GenBank/DDBJ databases">
        <title>Paenibacillus sp. 1ZS3-15 nov., isolated from the rhizosphere soil.</title>
        <authorList>
            <person name="Zhang X.X."/>
            <person name="Zhang J."/>
        </authorList>
    </citation>
    <scope>NUCLEOTIDE SEQUENCE [LARGE SCALE GENOMIC DNA]</scope>
    <source>
        <strain evidence="9 10">1ZS3-15</strain>
    </source>
</reference>
<sequence>MKSLKIFYVLLASILGIIFILPILWMFSNSFKTDIEVMSPVFHLFPQEFTWDNFHTIFVGGAVEVPIFRWMFNSFFVGFAATFLVIILDAMAAYALAKLDIPFKRTLFALFVGSMMVPGIISFLPQYLNFSNLNLINTYYVLILPYSGGALGVFMLIQFFQSFPNEIIEAARMDGANKWQVFTSVLMPSSVSIITTLAIFTFMGVFNDYVWPFFTVTDLEMRTLTAGVAVMATGSFTQSYGKLMALATLSTIPTLIIFLIGQRQFIQSITATGVKQ</sequence>
<dbReference type="Pfam" id="PF00528">
    <property type="entry name" value="BPD_transp_1"/>
    <property type="match status" value="1"/>
</dbReference>
<proteinExistence type="inferred from homology"/>
<dbReference type="PANTHER" id="PTHR43744">
    <property type="entry name" value="ABC TRANSPORTER PERMEASE PROTEIN MG189-RELATED-RELATED"/>
    <property type="match status" value="1"/>
</dbReference>
<protein>
    <submittedName>
        <fullName evidence="9">ABC transporter permease</fullName>
    </submittedName>
</protein>